<dbReference type="PANTHER" id="PTHR34071">
    <property type="entry name" value="5-NITROIMIDAZOLE ANTIBIOTICS RESISTANCE PROTEIN, NIMA-FAMILY-RELATED PROTEIN-RELATED"/>
    <property type="match status" value="1"/>
</dbReference>
<dbReference type="RefSeq" id="WP_144848320.1">
    <property type="nucleotide sequence ID" value="NZ_VNJI01000018.1"/>
</dbReference>
<gene>
    <name evidence="1" type="ORF">FPZ49_15780</name>
</gene>
<dbReference type="Proteomes" id="UP000317036">
    <property type="component" value="Unassembled WGS sequence"/>
</dbReference>
<evidence type="ECO:0000313" key="1">
    <source>
        <dbReference type="EMBL" id="TVY08947.1"/>
    </source>
</evidence>
<dbReference type="InterPro" id="IPR012349">
    <property type="entry name" value="Split_barrel_FMN-bd"/>
</dbReference>
<dbReference type="SUPFAM" id="SSF50475">
    <property type="entry name" value="FMN-binding split barrel"/>
    <property type="match status" value="1"/>
</dbReference>
<keyword evidence="2" id="KW-1185">Reference proteome</keyword>
<evidence type="ECO:0000313" key="2">
    <source>
        <dbReference type="Proteomes" id="UP000317036"/>
    </source>
</evidence>
<comment type="caution">
    <text evidence="1">The sequence shown here is derived from an EMBL/GenBank/DDBJ whole genome shotgun (WGS) entry which is preliminary data.</text>
</comment>
<name>A0A559K9Y5_9BACL</name>
<dbReference type="InterPro" id="IPR024747">
    <property type="entry name" value="Pyridox_Oxase-rel"/>
</dbReference>
<sequence>MRRKEFSVQEQSEIEAFLQEMSFGYLATLGEDGWPHLTPLNYAYCNGHIYFHGSRAGQKMREIAEARRVSFAVAKEYAIIPSYFSDPRQACPATAFFKSVHIRGEAEPVENLHEKAEALSALMAKLQPEGGYAPITPEDPTYRPELKAVSVVRITVQDLTAKFKFGQNMKEERHDNVVSGLLERSLPDDAETAELMKKYCPFHKEE</sequence>
<dbReference type="PANTHER" id="PTHR34071:SF2">
    <property type="entry name" value="FLAVIN-NUCLEOTIDE-BINDING PROTEIN"/>
    <property type="match status" value="1"/>
</dbReference>
<reference evidence="1 2" key="1">
    <citation type="submission" date="2019-07" db="EMBL/GenBank/DDBJ databases">
        <authorList>
            <person name="Kim J."/>
        </authorList>
    </citation>
    <scope>NUCLEOTIDE SEQUENCE [LARGE SCALE GENOMIC DNA]</scope>
    <source>
        <strain evidence="1 2">JC52</strain>
    </source>
</reference>
<dbReference type="EMBL" id="VNJI01000018">
    <property type="protein sequence ID" value="TVY08947.1"/>
    <property type="molecule type" value="Genomic_DNA"/>
</dbReference>
<organism evidence="1 2">
    <name type="scientific">Paenibacillus cremeus</name>
    <dbReference type="NCBI Taxonomy" id="2163881"/>
    <lineage>
        <taxon>Bacteria</taxon>
        <taxon>Bacillati</taxon>
        <taxon>Bacillota</taxon>
        <taxon>Bacilli</taxon>
        <taxon>Bacillales</taxon>
        <taxon>Paenibacillaceae</taxon>
        <taxon>Paenibacillus</taxon>
    </lineage>
</organism>
<protein>
    <submittedName>
        <fullName evidence="1">Pyridoxamine 5'-phosphate oxidase family protein</fullName>
    </submittedName>
</protein>
<dbReference type="AlphaFoldDB" id="A0A559K9Y5"/>
<dbReference type="Gene3D" id="2.30.110.10">
    <property type="entry name" value="Electron Transport, Fmn-binding Protein, Chain A"/>
    <property type="match status" value="1"/>
</dbReference>
<accession>A0A559K9Y5</accession>
<dbReference type="OrthoDB" id="9794935at2"/>
<proteinExistence type="predicted"/>
<dbReference type="Pfam" id="PF12900">
    <property type="entry name" value="Pyridox_ox_2"/>
    <property type="match status" value="1"/>
</dbReference>